<proteinExistence type="predicted"/>
<feature type="region of interest" description="Disordered" evidence="1">
    <location>
        <begin position="236"/>
        <end position="432"/>
    </location>
</feature>
<gene>
    <name evidence="2" type="ORF">DXG03_005679</name>
</gene>
<dbReference type="AlphaFoldDB" id="A0A9P7K9S8"/>
<organism evidence="2 3">
    <name type="scientific">Asterophora parasitica</name>
    <dbReference type="NCBI Taxonomy" id="117018"/>
    <lineage>
        <taxon>Eukaryota</taxon>
        <taxon>Fungi</taxon>
        <taxon>Dikarya</taxon>
        <taxon>Basidiomycota</taxon>
        <taxon>Agaricomycotina</taxon>
        <taxon>Agaricomycetes</taxon>
        <taxon>Agaricomycetidae</taxon>
        <taxon>Agaricales</taxon>
        <taxon>Tricholomatineae</taxon>
        <taxon>Lyophyllaceae</taxon>
        <taxon>Asterophora</taxon>
    </lineage>
</organism>
<feature type="compositionally biased region" description="Polar residues" evidence="1">
    <location>
        <begin position="12"/>
        <end position="29"/>
    </location>
</feature>
<feature type="region of interest" description="Disordered" evidence="1">
    <location>
        <begin position="1"/>
        <end position="30"/>
    </location>
</feature>
<keyword evidence="3" id="KW-1185">Reference proteome</keyword>
<feature type="region of interest" description="Disordered" evidence="1">
    <location>
        <begin position="101"/>
        <end position="149"/>
    </location>
</feature>
<feature type="compositionally biased region" description="Low complexity" evidence="1">
    <location>
        <begin position="252"/>
        <end position="264"/>
    </location>
</feature>
<reference evidence="2" key="2">
    <citation type="submission" date="2021-10" db="EMBL/GenBank/DDBJ databases">
        <title>Phylogenomics reveals ancestral predisposition of the termite-cultivated fungus Termitomyces towards a domesticated lifestyle.</title>
        <authorList>
            <person name="Auxier B."/>
            <person name="Grum-Grzhimaylo A."/>
            <person name="Cardenas M.E."/>
            <person name="Lodge J.D."/>
            <person name="Laessoe T."/>
            <person name="Pedersen O."/>
            <person name="Smith M.E."/>
            <person name="Kuyper T.W."/>
            <person name="Franco-Molano E.A."/>
            <person name="Baroni T.J."/>
            <person name="Aanen D.K."/>
        </authorList>
    </citation>
    <scope>NUCLEOTIDE SEQUENCE</scope>
    <source>
        <strain evidence="2">AP01</strain>
        <tissue evidence="2">Mycelium</tissue>
    </source>
</reference>
<accession>A0A9P7K9S8</accession>
<feature type="compositionally biased region" description="Basic residues" evidence="1">
    <location>
        <begin position="241"/>
        <end position="251"/>
    </location>
</feature>
<name>A0A9P7K9S8_9AGAR</name>
<evidence type="ECO:0000256" key="1">
    <source>
        <dbReference type="SAM" id="MobiDB-lite"/>
    </source>
</evidence>
<comment type="caution">
    <text evidence="2">The sequence shown here is derived from an EMBL/GenBank/DDBJ whole genome shotgun (WGS) entry which is preliminary data.</text>
</comment>
<feature type="compositionally biased region" description="Polar residues" evidence="1">
    <location>
        <begin position="276"/>
        <end position="293"/>
    </location>
</feature>
<dbReference type="EMBL" id="JABCKV010000355">
    <property type="protein sequence ID" value="KAG5641235.1"/>
    <property type="molecule type" value="Genomic_DNA"/>
</dbReference>
<protein>
    <submittedName>
        <fullName evidence="2">Uncharacterized protein</fullName>
    </submittedName>
</protein>
<sequence>MNPESANAEAGPSTTRLSTPSASFSSQQLFLPPPGLLSPVHIRSLETDRSILLHPTSNNTARPEAHPTYLSSTQDLLARFNLLPSYDKYVRPFAAPAETGLDQVGPTPATPGANGVVDKGKGKEVEVVPVTPGGADGGDGDDDEGGKRKRNNYKHLIKGIPGAFLVGSLATGGRYIYAGKHSTKKDDYLMNMMQVPPKQRIHITPFDLKTQREAFTVSLEGLKGWNPGALVLESAQAREDRKKRKEAKRLQKLQAQAQTQAAIAPPQPIQAPRPTSASTASFNRPPQPSVSNGTPRPSSAASSRPTPPLTAATAVQRPGSTVPRPGSAAPKLAVARPGSTVSRPGSTVPRPGSTKPVLPPVQLAVGRIATPLRSGAGGPGTPLRSATTATPTSANPYTQLPSGGQKREREDSVTGTNGIGATNVDRSNIPPALANNVPKAVMNAKAGTAGIRPRPVKKQRMVSTLACYVSFTLFVPCSVWSALPPGMFTVAHPSLL</sequence>
<evidence type="ECO:0000313" key="3">
    <source>
        <dbReference type="Proteomes" id="UP000775547"/>
    </source>
</evidence>
<reference evidence="2" key="1">
    <citation type="submission" date="2020-07" db="EMBL/GenBank/DDBJ databases">
        <authorList>
            <person name="Nieuwenhuis M."/>
            <person name="Van De Peppel L.J.J."/>
        </authorList>
    </citation>
    <scope>NUCLEOTIDE SEQUENCE</scope>
    <source>
        <strain evidence="2">AP01</strain>
        <tissue evidence="2">Mycelium</tissue>
    </source>
</reference>
<feature type="compositionally biased region" description="Polar residues" evidence="1">
    <location>
        <begin position="413"/>
        <end position="426"/>
    </location>
</feature>
<dbReference type="OrthoDB" id="2160599at2759"/>
<feature type="compositionally biased region" description="Low complexity" evidence="1">
    <location>
        <begin position="381"/>
        <end position="398"/>
    </location>
</feature>
<dbReference type="Proteomes" id="UP000775547">
    <property type="component" value="Unassembled WGS sequence"/>
</dbReference>
<feature type="compositionally biased region" description="Low complexity" evidence="1">
    <location>
        <begin position="294"/>
        <end position="314"/>
    </location>
</feature>
<evidence type="ECO:0000313" key="2">
    <source>
        <dbReference type="EMBL" id="KAG5641235.1"/>
    </source>
</evidence>